<dbReference type="Gene3D" id="3.40.50.150">
    <property type="entry name" value="Vaccinia Virus protein VP39"/>
    <property type="match status" value="1"/>
</dbReference>
<dbReference type="GO" id="GO:0160105">
    <property type="term" value="F:tRNA (adenine(22)-N1)-methyltransferase activity"/>
    <property type="evidence" value="ECO:0007669"/>
    <property type="project" value="InterPro"/>
</dbReference>
<dbReference type="PANTHER" id="PTHR38451:SF1">
    <property type="entry name" value="TRNA (ADENINE(22)-N(1))-METHYLTRANSFERASE"/>
    <property type="match status" value="1"/>
</dbReference>
<evidence type="ECO:0000313" key="1">
    <source>
        <dbReference type="EMBL" id="CDI40613.1"/>
    </source>
</evidence>
<evidence type="ECO:0008006" key="3">
    <source>
        <dbReference type="Google" id="ProtNLM"/>
    </source>
</evidence>
<dbReference type="InterPro" id="IPR006901">
    <property type="entry name" value="TrmK"/>
</dbReference>
<dbReference type="Proteomes" id="UP000010802">
    <property type="component" value="Chromosome"/>
</dbReference>
<protein>
    <recommendedName>
        <fullName evidence="3">tRNA (Adenine(22)-N(1))-methyltransferase</fullName>
    </recommendedName>
</protein>
<dbReference type="KEGG" id="tep:TepRe1_1122"/>
<dbReference type="SUPFAM" id="SSF53335">
    <property type="entry name" value="S-adenosyl-L-methionine-dependent methyltransferases"/>
    <property type="match status" value="1"/>
</dbReference>
<dbReference type="EMBL" id="HF563609">
    <property type="protein sequence ID" value="CDI40613.1"/>
    <property type="molecule type" value="Genomic_DNA"/>
</dbReference>
<dbReference type="PANTHER" id="PTHR38451">
    <property type="entry name" value="TRNA (ADENINE(22)-N(1))-METHYLTRANSFERASE"/>
    <property type="match status" value="1"/>
</dbReference>
<evidence type="ECO:0000313" key="2">
    <source>
        <dbReference type="Proteomes" id="UP000010802"/>
    </source>
</evidence>
<dbReference type="eggNOG" id="COG2384">
    <property type="taxonomic scope" value="Bacteria"/>
</dbReference>
<sequence>MKLGNRLQTITSKIPKGLTVVDVGTDHAYLPIYLVNKGISEKVIATEILLGPYRKAQKNITKAGLQDFIDLRLGPGFNTINPAEADIAVIAGMGAMTIINIINESKQVADSFEKLILQPMKNPAELRKYLFKIGYKIIDEDVTWEDNKFYEIIVVRKANLSPFDETDIIVGPVIRNKKNPVIIEYINYRINILQGIIKDLKVSDTKACQKAVLKYEKLLKTLEEVIK</sequence>
<dbReference type="KEGG" id="tae:TepiRe1_1222"/>
<dbReference type="Pfam" id="PF04816">
    <property type="entry name" value="TrmK"/>
    <property type="match status" value="1"/>
</dbReference>
<organism evidence="1 2">
    <name type="scientific">Tepidanaerobacter acetatoxydans (strain DSM 21804 / JCM 16047 / Re1)</name>
    <dbReference type="NCBI Taxonomy" id="1209989"/>
    <lineage>
        <taxon>Bacteria</taxon>
        <taxon>Bacillati</taxon>
        <taxon>Bacillota</taxon>
        <taxon>Clostridia</taxon>
        <taxon>Thermosediminibacterales</taxon>
        <taxon>Tepidanaerobacteraceae</taxon>
        <taxon>Tepidanaerobacter</taxon>
    </lineage>
</organism>
<accession>F4LSZ9</accession>
<proteinExistence type="predicted"/>
<dbReference type="STRING" id="1209989.TepRe1_1122"/>
<reference evidence="2" key="1">
    <citation type="journal article" date="2013" name="Genome Announc.">
        <title>First genome sequence of a syntrophic acetate-oxidizing bacterium, Tepidanaerobacter acetatoxydans strain Re1.</title>
        <authorList>
            <person name="Manzoor S."/>
            <person name="Bongcam-Rudloff E."/>
            <person name="Schnurer A."/>
            <person name="Muller B."/>
        </authorList>
    </citation>
    <scope>NUCLEOTIDE SEQUENCE [LARGE SCALE GENOMIC DNA]</scope>
    <source>
        <strain evidence="2">Re1</strain>
    </source>
</reference>
<dbReference type="OrthoDB" id="5881184at2"/>
<gene>
    <name evidence="1" type="ordered locus">TEPIRE1_1222</name>
</gene>
<dbReference type="InterPro" id="IPR029063">
    <property type="entry name" value="SAM-dependent_MTases_sf"/>
</dbReference>
<dbReference type="AlphaFoldDB" id="F4LSZ9"/>
<dbReference type="RefSeq" id="WP_013778191.1">
    <property type="nucleotide sequence ID" value="NC_015519.1"/>
</dbReference>
<name>F4LSZ9_TEPAE</name>
<dbReference type="PIRSF" id="PIRSF018637">
    <property type="entry name" value="TrmK"/>
    <property type="match status" value="1"/>
</dbReference>
<dbReference type="HOGENOM" id="CLU_071037_1_0_9"/>
<keyword evidence="2" id="KW-1185">Reference proteome</keyword>